<keyword evidence="7" id="KW-0805">Transcription regulation</keyword>
<evidence type="ECO:0000256" key="3">
    <source>
        <dbReference type="ARBA" id="ARBA00022723"/>
    </source>
</evidence>
<evidence type="ECO:0000256" key="2">
    <source>
        <dbReference type="ARBA" id="ARBA00006991"/>
    </source>
</evidence>
<dbReference type="FunFam" id="3.30.160.60:FF:000512">
    <property type="entry name" value="zinc finger protein 197 isoform X1"/>
    <property type="match status" value="1"/>
</dbReference>
<evidence type="ECO:0000256" key="4">
    <source>
        <dbReference type="ARBA" id="ARBA00022737"/>
    </source>
</evidence>
<feature type="domain" description="C2H2-type" evidence="12">
    <location>
        <begin position="47"/>
        <end position="74"/>
    </location>
</feature>
<dbReference type="PROSITE" id="PS00028">
    <property type="entry name" value="ZINC_FINGER_C2H2_1"/>
    <property type="match status" value="2"/>
</dbReference>
<evidence type="ECO:0000256" key="9">
    <source>
        <dbReference type="ARBA" id="ARBA00023163"/>
    </source>
</evidence>
<accession>A0A0L8FMR4</accession>
<dbReference type="SMART" id="SM00355">
    <property type="entry name" value="ZnF_C2H2"/>
    <property type="match status" value="3"/>
</dbReference>
<dbReference type="GO" id="GO:0000978">
    <property type="term" value="F:RNA polymerase II cis-regulatory region sequence-specific DNA binding"/>
    <property type="evidence" value="ECO:0007669"/>
    <property type="project" value="TreeGrafter"/>
</dbReference>
<evidence type="ECO:0000256" key="10">
    <source>
        <dbReference type="ARBA" id="ARBA00023242"/>
    </source>
</evidence>
<evidence type="ECO:0000256" key="5">
    <source>
        <dbReference type="ARBA" id="ARBA00022771"/>
    </source>
</evidence>
<reference evidence="13" key="1">
    <citation type="submission" date="2015-07" db="EMBL/GenBank/DDBJ databases">
        <title>MeaNS - Measles Nucleotide Surveillance Program.</title>
        <authorList>
            <person name="Tran T."/>
            <person name="Druce J."/>
        </authorList>
    </citation>
    <scope>NUCLEOTIDE SEQUENCE</scope>
    <source>
        <strain evidence="13">UCB-OBI-ISO-001</strain>
        <tissue evidence="13">Gonad</tissue>
    </source>
</reference>
<dbReference type="AlphaFoldDB" id="A0A0L8FMR4"/>
<dbReference type="PANTHER" id="PTHR24393:SF15">
    <property type="entry name" value="IP01243P-RELATED"/>
    <property type="match status" value="1"/>
</dbReference>
<evidence type="ECO:0000256" key="7">
    <source>
        <dbReference type="ARBA" id="ARBA00023015"/>
    </source>
</evidence>
<keyword evidence="5 11" id="KW-0863">Zinc-finger</keyword>
<comment type="similarity">
    <text evidence="2">Belongs to the krueppel C2H2-type zinc-finger protein family.</text>
</comment>
<dbReference type="EMBL" id="KQ429009">
    <property type="protein sequence ID" value="KOF65685.1"/>
    <property type="molecule type" value="Genomic_DNA"/>
</dbReference>
<dbReference type="GO" id="GO:0008270">
    <property type="term" value="F:zinc ion binding"/>
    <property type="evidence" value="ECO:0007669"/>
    <property type="project" value="UniProtKB-KW"/>
</dbReference>
<dbReference type="InterPro" id="IPR036236">
    <property type="entry name" value="Znf_C2H2_sf"/>
</dbReference>
<dbReference type="InterPro" id="IPR013087">
    <property type="entry name" value="Znf_C2H2_type"/>
</dbReference>
<evidence type="ECO:0000256" key="6">
    <source>
        <dbReference type="ARBA" id="ARBA00022833"/>
    </source>
</evidence>
<keyword evidence="10" id="KW-0539">Nucleus</keyword>
<keyword evidence="6" id="KW-0862">Zinc</keyword>
<gene>
    <name evidence="13" type="ORF">OCBIM_22014610mg</name>
</gene>
<keyword evidence="4" id="KW-0677">Repeat</keyword>
<evidence type="ECO:0000313" key="13">
    <source>
        <dbReference type="EMBL" id="KOF65685.1"/>
    </source>
</evidence>
<dbReference type="GO" id="GO:0005634">
    <property type="term" value="C:nucleus"/>
    <property type="evidence" value="ECO:0007669"/>
    <property type="project" value="UniProtKB-SubCell"/>
</dbReference>
<dbReference type="SUPFAM" id="SSF57667">
    <property type="entry name" value="beta-beta-alpha zinc fingers"/>
    <property type="match status" value="2"/>
</dbReference>
<protein>
    <recommendedName>
        <fullName evidence="12">C2H2-type domain-containing protein</fullName>
    </recommendedName>
</protein>
<keyword evidence="3" id="KW-0479">Metal-binding</keyword>
<evidence type="ECO:0000256" key="8">
    <source>
        <dbReference type="ARBA" id="ARBA00023125"/>
    </source>
</evidence>
<feature type="non-terminal residue" evidence="13">
    <location>
        <position position="1"/>
    </location>
</feature>
<evidence type="ECO:0000259" key="12">
    <source>
        <dbReference type="PROSITE" id="PS50157"/>
    </source>
</evidence>
<dbReference type="Gene3D" id="3.30.160.60">
    <property type="entry name" value="Classic Zinc Finger"/>
    <property type="match status" value="3"/>
</dbReference>
<feature type="domain" description="C2H2-type" evidence="12">
    <location>
        <begin position="122"/>
        <end position="147"/>
    </location>
</feature>
<sequence>GVIQAFSEVYFRLQCIYHALNPTSLRVYLSIHYITCVSIPYRRAKSYYCDICGKSFSRNCGMTIHKCTHKAENTQSSMTSVVNHSSINTGERPFQCDVCGKSFPASSKVTLHKHIHTGEKTYHCFICGKLFSRNGSLTIHSEEKAYY</sequence>
<evidence type="ECO:0000256" key="11">
    <source>
        <dbReference type="PROSITE-ProRule" id="PRU00042"/>
    </source>
</evidence>
<comment type="subcellular location">
    <subcellularLocation>
        <location evidence="1">Nucleus</location>
    </subcellularLocation>
</comment>
<dbReference type="PROSITE" id="PS50157">
    <property type="entry name" value="ZINC_FINGER_C2H2_2"/>
    <property type="match status" value="3"/>
</dbReference>
<dbReference type="Pfam" id="PF00096">
    <property type="entry name" value="zf-C2H2"/>
    <property type="match status" value="3"/>
</dbReference>
<organism evidence="13">
    <name type="scientific">Octopus bimaculoides</name>
    <name type="common">California two-spotted octopus</name>
    <dbReference type="NCBI Taxonomy" id="37653"/>
    <lineage>
        <taxon>Eukaryota</taxon>
        <taxon>Metazoa</taxon>
        <taxon>Spiralia</taxon>
        <taxon>Lophotrochozoa</taxon>
        <taxon>Mollusca</taxon>
        <taxon>Cephalopoda</taxon>
        <taxon>Coleoidea</taxon>
        <taxon>Octopodiformes</taxon>
        <taxon>Octopoda</taxon>
        <taxon>Incirrata</taxon>
        <taxon>Octopodidae</taxon>
        <taxon>Octopus</taxon>
    </lineage>
</organism>
<name>A0A0L8FMR4_OCTBM</name>
<evidence type="ECO:0000256" key="1">
    <source>
        <dbReference type="ARBA" id="ARBA00004123"/>
    </source>
</evidence>
<keyword evidence="9" id="KW-0804">Transcription</keyword>
<feature type="domain" description="C2H2-type" evidence="12">
    <location>
        <begin position="94"/>
        <end position="121"/>
    </location>
</feature>
<dbReference type="PANTHER" id="PTHR24393">
    <property type="entry name" value="ZINC FINGER PROTEIN"/>
    <property type="match status" value="1"/>
</dbReference>
<proteinExistence type="inferred from homology"/>
<dbReference type="GO" id="GO:0001228">
    <property type="term" value="F:DNA-binding transcription activator activity, RNA polymerase II-specific"/>
    <property type="evidence" value="ECO:0007669"/>
    <property type="project" value="TreeGrafter"/>
</dbReference>
<keyword evidence="8" id="KW-0238">DNA-binding</keyword>
<dbReference type="FunFam" id="3.30.160.60:FF:000690">
    <property type="entry name" value="Zinc finger protein 354C"/>
    <property type="match status" value="1"/>
</dbReference>